<feature type="transmembrane region" description="Helical" evidence="5">
    <location>
        <begin position="332"/>
        <end position="350"/>
    </location>
</feature>
<keyword evidence="2 5" id="KW-0812">Transmembrane</keyword>
<dbReference type="InParanoid" id="B0DB34"/>
<feature type="transmembrane region" description="Helical" evidence="5">
    <location>
        <begin position="455"/>
        <end position="473"/>
    </location>
</feature>
<dbReference type="STRING" id="486041.B0DB34"/>
<feature type="transmembrane region" description="Helical" evidence="5">
    <location>
        <begin position="362"/>
        <end position="382"/>
    </location>
</feature>
<dbReference type="GO" id="GO:0016020">
    <property type="term" value="C:membrane"/>
    <property type="evidence" value="ECO:0007669"/>
    <property type="project" value="UniProtKB-SubCell"/>
</dbReference>
<evidence type="ECO:0000313" key="6">
    <source>
        <dbReference type="EMBL" id="EDR08132.1"/>
    </source>
</evidence>
<feature type="transmembrane region" description="Helical" evidence="5">
    <location>
        <begin position="146"/>
        <end position="163"/>
    </location>
</feature>
<evidence type="ECO:0000256" key="4">
    <source>
        <dbReference type="ARBA" id="ARBA00023136"/>
    </source>
</evidence>
<feature type="transmembrane region" description="Helical" evidence="5">
    <location>
        <begin position="169"/>
        <end position="190"/>
    </location>
</feature>
<protein>
    <submittedName>
        <fullName evidence="6">Predicted protein</fullName>
    </submittedName>
</protein>
<dbReference type="SUPFAM" id="SSF103473">
    <property type="entry name" value="MFS general substrate transporter"/>
    <property type="match status" value="1"/>
</dbReference>
<name>B0DB34_LACBS</name>
<evidence type="ECO:0000256" key="5">
    <source>
        <dbReference type="SAM" id="Phobius"/>
    </source>
</evidence>
<evidence type="ECO:0000256" key="2">
    <source>
        <dbReference type="ARBA" id="ARBA00022692"/>
    </source>
</evidence>
<dbReference type="AlphaFoldDB" id="B0DB34"/>
<dbReference type="InterPro" id="IPR051068">
    <property type="entry name" value="MFS_Domain-Containing_Protein"/>
</dbReference>
<feature type="transmembrane region" description="Helical" evidence="5">
    <location>
        <begin position="87"/>
        <end position="107"/>
    </location>
</feature>
<dbReference type="PANTHER" id="PTHR23510:SF64">
    <property type="entry name" value="INNER MEMBRANE TRANSPORT PROTEIN YAJR"/>
    <property type="match status" value="1"/>
</dbReference>
<dbReference type="InterPro" id="IPR011701">
    <property type="entry name" value="MFS"/>
</dbReference>
<evidence type="ECO:0000256" key="3">
    <source>
        <dbReference type="ARBA" id="ARBA00022989"/>
    </source>
</evidence>
<feature type="transmembrane region" description="Helical" evidence="5">
    <location>
        <begin position="247"/>
        <end position="265"/>
    </location>
</feature>
<dbReference type="FunCoup" id="B0DB34">
    <property type="interactions" value="58"/>
</dbReference>
<keyword evidence="4 5" id="KW-0472">Membrane</keyword>
<sequence>MAPSTVIKSTVVDYAHPSVRREPFSHLTIPSIFSSRRGHNGHVENAEEEQFIESELKLPSYRSLFVAIGGNALFQASFLISKSTRTLIPIVTQFSFFIIVSSASAYAEHLGGSAVFSGLIIGIPTVFSGIALIFMTRLDKGRYKRPFQFAYAAMLLGNILHAMDYYSNWLYLILLGRIVTGFGFTSFMYTKRYCSDPRIVGVRQRTTLASWLVIGQCFGFSTGPFLGGLLFKVGFSNSIFNGFTSPGWVMATTWAVFWVISNVLFEDVQTQQESTLESDPAESTISLSARQWGVIICMCYYAMTCFLILASWESNIPVFTASALGYSPFRAGNFIALGGLASFPFLLLNVRYARRFQDRTTLATGTSLGLAGLLLTLVLLRTDNITFGSFYVCWVLVALGFNLASTCTLSLLSKQLPDNWNGRVSLAIQYSNYLGRVTGAILGGAGVKIGMMNYIGVQIAVVGIGGIMYLTLWRELKAKTG</sequence>
<dbReference type="PANTHER" id="PTHR23510">
    <property type="entry name" value="INNER MEMBRANE TRANSPORT PROTEIN YAJR"/>
    <property type="match status" value="1"/>
</dbReference>
<feature type="transmembrane region" description="Helical" evidence="5">
    <location>
        <begin position="433"/>
        <end position="449"/>
    </location>
</feature>
<comment type="subcellular location">
    <subcellularLocation>
        <location evidence="1">Membrane</location>
        <topology evidence="1">Multi-pass membrane protein</topology>
    </subcellularLocation>
</comment>
<dbReference type="GeneID" id="6076720"/>
<dbReference type="Gene3D" id="1.20.1250.20">
    <property type="entry name" value="MFS general substrate transporter like domains"/>
    <property type="match status" value="1"/>
</dbReference>
<accession>B0DB34</accession>
<feature type="transmembrane region" description="Helical" evidence="5">
    <location>
        <begin position="113"/>
        <end position="134"/>
    </location>
</feature>
<reference evidence="6 7" key="1">
    <citation type="journal article" date="2008" name="Nature">
        <title>The genome of Laccaria bicolor provides insights into mycorrhizal symbiosis.</title>
        <authorList>
            <person name="Martin F."/>
            <person name="Aerts A."/>
            <person name="Ahren D."/>
            <person name="Brun A."/>
            <person name="Danchin E.G.J."/>
            <person name="Duchaussoy F."/>
            <person name="Gibon J."/>
            <person name="Kohler A."/>
            <person name="Lindquist E."/>
            <person name="Pereda V."/>
            <person name="Salamov A."/>
            <person name="Shapiro H.J."/>
            <person name="Wuyts J."/>
            <person name="Blaudez D."/>
            <person name="Buee M."/>
            <person name="Brokstein P."/>
            <person name="Canbaeck B."/>
            <person name="Cohen D."/>
            <person name="Courty P.E."/>
            <person name="Coutinho P.M."/>
            <person name="Delaruelle C."/>
            <person name="Detter J.C."/>
            <person name="Deveau A."/>
            <person name="DiFazio S."/>
            <person name="Duplessis S."/>
            <person name="Fraissinet-Tachet L."/>
            <person name="Lucic E."/>
            <person name="Frey-Klett P."/>
            <person name="Fourrey C."/>
            <person name="Feussner I."/>
            <person name="Gay G."/>
            <person name="Grimwood J."/>
            <person name="Hoegger P.J."/>
            <person name="Jain P."/>
            <person name="Kilaru S."/>
            <person name="Labbe J."/>
            <person name="Lin Y.C."/>
            <person name="Legue V."/>
            <person name="Le Tacon F."/>
            <person name="Marmeisse R."/>
            <person name="Melayah D."/>
            <person name="Montanini B."/>
            <person name="Muratet M."/>
            <person name="Nehls U."/>
            <person name="Niculita-Hirzel H."/>
            <person name="Oudot-Le Secq M.P."/>
            <person name="Peter M."/>
            <person name="Quesneville H."/>
            <person name="Rajashekar B."/>
            <person name="Reich M."/>
            <person name="Rouhier N."/>
            <person name="Schmutz J."/>
            <person name="Yin T."/>
            <person name="Chalot M."/>
            <person name="Henrissat B."/>
            <person name="Kuees U."/>
            <person name="Lucas S."/>
            <person name="Van de Peer Y."/>
            <person name="Podila G.K."/>
            <person name="Polle A."/>
            <person name="Pukkila P.J."/>
            <person name="Richardson P.M."/>
            <person name="Rouze P."/>
            <person name="Sanders I.R."/>
            <person name="Stajich J.E."/>
            <person name="Tunlid A."/>
            <person name="Tuskan G."/>
            <person name="Grigoriev I.V."/>
        </authorList>
    </citation>
    <scope>NUCLEOTIDE SEQUENCE [LARGE SCALE GENOMIC DNA]</scope>
    <source>
        <strain evidence="7">S238N-H82 / ATCC MYA-4686</strain>
    </source>
</reference>
<dbReference type="KEGG" id="lbc:LACBIDRAFT_250154"/>
<feature type="transmembrane region" description="Helical" evidence="5">
    <location>
        <begin position="292"/>
        <end position="312"/>
    </location>
</feature>
<dbReference type="RefSeq" id="XP_001881202.1">
    <property type="nucleotide sequence ID" value="XM_001881167.1"/>
</dbReference>
<keyword evidence="3 5" id="KW-1133">Transmembrane helix</keyword>
<evidence type="ECO:0000313" key="7">
    <source>
        <dbReference type="Proteomes" id="UP000001194"/>
    </source>
</evidence>
<evidence type="ECO:0000256" key="1">
    <source>
        <dbReference type="ARBA" id="ARBA00004141"/>
    </source>
</evidence>
<proteinExistence type="predicted"/>
<dbReference type="InterPro" id="IPR036259">
    <property type="entry name" value="MFS_trans_sf"/>
</dbReference>
<dbReference type="Pfam" id="PF07690">
    <property type="entry name" value="MFS_1"/>
    <property type="match status" value="1"/>
</dbReference>
<dbReference type="EMBL" id="DS547102">
    <property type="protein sequence ID" value="EDR08132.1"/>
    <property type="molecule type" value="Genomic_DNA"/>
</dbReference>
<feature type="transmembrane region" description="Helical" evidence="5">
    <location>
        <begin position="388"/>
        <end position="412"/>
    </location>
</feature>
<dbReference type="HOGENOM" id="CLU_042172_0_0_1"/>
<feature type="transmembrane region" description="Helical" evidence="5">
    <location>
        <begin position="211"/>
        <end position="235"/>
    </location>
</feature>
<organism evidence="7">
    <name type="scientific">Laccaria bicolor (strain S238N-H82 / ATCC MYA-4686)</name>
    <name type="common">Bicoloured deceiver</name>
    <name type="synonym">Laccaria laccata var. bicolor</name>
    <dbReference type="NCBI Taxonomy" id="486041"/>
    <lineage>
        <taxon>Eukaryota</taxon>
        <taxon>Fungi</taxon>
        <taxon>Dikarya</taxon>
        <taxon>Basidiomycota</taxon>
        <taxon>Agaricomycotina</taxon>
        <taxon>Agaricomycetes</taxon>
        <taxon>Agaricomycetidae</taxon>
        <taxon>Agaricales</taxon>
        <taxon>Agaricineae</taxon>
        <taxon>Hydnangiaceae</taxon>
        <taxon>Laccaria</taxon>
    </lineage>
</organism>
<dbReference type="GO" id="GO:0022857">
    <property type="term" value="F:transmembrane transporter activity"/>
    <property type="evidence" value="ECO:0007669"/>
    <property type="project" value="InterPro"/>
</dbReference>
<dbReference type="Proteomes" id="UP000001194">
    <property type="component" value="Unassembled WGS sequence"/>
</dbReference>
<gene>
    <name evidence="6" type="ORF">LACBIDRAFT_250154</name>
</gene>
<dbReference type="OrthoDB" id="2015447at2759"/>
<keyword evidence="7" id="KW-1185">Reference proteome</keyword>